<evidence type="ECO:0000313" key="2">
    <source>
        <dbReference type="Proteomes" id="UP001497382"/>
    </source>
</evidence>
<accession>A0AAV1YV29</accession>
<evidence type="ECO:0000313" key="1">
    <source>
        <dbReference type="EMBL" id="CAL1261787.1"/>
    </source>
</evidence>
<name>A0AAV1YV29_9ARAC</name>
<keyword evidence="2" id="KW-1185">Reference proteome</keyword>
<proteinExistence type="predicted"/>
<comment type="caution">
    <text evidence="1">The sequence shown here is derived from an EMBL/GenBank/DDBJ whole genome shotgun (WGS) entry which is preliminary data.</text>
</comment>
<organism evidence="1 2">
    <name type="scientific">Larinioides sclopetarius</name>
    <dbReference type="NCBI Taxonomy" id="280406"/>
    <lineage>
        <taxon>Eukaryota</taxon>
        <taxon>Metazoa</taxon>
        <taxon>Ecdysozoa</taxon>
        <taxon>Arthropoda</taxon>
        <taxon>Chelicerata</taxon>
        <taxon>Arachnida</taxon>
        <taxon>Araneae</taxon>
        <taxon>Araneomorphae</taxon>
        <taxon>Entelegynae</taxon>
        <taxon>Araneoidea</taxon>
        <taxon>Araneidae</taxon>
        <taxon>Larinioides</taxon>
    </lineage>
</organism>
<dbReference type="AlphaFoldDB" id="A0AAV1YV29"/>
<reference evidence="1 2" key="1">
    <citation type="submission" date="2024-04" db="EMBL/GenBank/DDBJ databases">
        <authorList>
            <person name="Rising A."/>
            <person name="Reimegard J."/>
            <person name="Sonavane S."/>
            <person name="Akerstrom W."/>
            <person name="Nylinder S."/>
            <person name="Hedman E."/>
            <person name="Kallberg Y."/>
        </authorList>
    </citation>
    <scope>NUCLEOTIDE SEQUENCE [LARGE SCALE GENOMIC DNA]</scope>
</reference>
<dbReference type="EMBL" id="CAXIEN010000003">
    <property type="protein sequence ID" value="CAL1261787.1"/>
    <property type="molecule type" value="Genomic_DNA"/>
</dbReference>
<sequence length="107" mass="12097">MSFWANINHLNGCQGSSVCMDWPLESNSMDEKPPDKQAGSRFPNNCINCLGMSYFNFDKANISYERIGLWLLGLYSQCPLAIVMTIIQNLECCNKISNISLIQKLIK</sequence>
<gene>
    <name evidence="1" type="ORF">LARSCL_LOCUS624</name>
</gene>
<dbReference type="Proteomes" id="UP001497382">
    <property type="component" value="Unassembled WGS sequence"/>
</dbReference>
<protein>
    <submittedName>
        <fullName evidence="1">Uncharacterized protein</fullName>
    </submittedName>
</protein>